<name>A0A9P6WGA2_9ASCO</name>
<organism evidence="2 3">
    <name type="scientific">Pichia californica</name>
    <dbReference type="NCBI Taxonomy" id="460514"/>
    <lineage>
        <taxon>Eukaryota</taxon>
        <taxon>Fungi</taxon>
        <taxon>Dikarya</taxon>
        <taxon>Ascomycota</taxon>
        <taxon>Saccharomycotina</taxon>
        <taxon>Pichiomycetes</taxon>
        <taxon>Pichiales</taxon>
        <taxon>Pichiaceae</taxon>
        <taxon>Pichia</taxon>
    </lineage>
</organism>
<protein>
    <submittedName>
        <fullName evidence="2">Uncharacterized protein</fullName>
    </submittedName>
</protein>
<dbReference type="GO" id="GO:0000139">
    <property type="term" value="C:Golgi membrane"/>
    <property type="evidence" value="ECO:0007669"/>
    <property type="project" value="TreeGrafter"/>
</dbReference>
<gene>
    <name evidence="2" type="ORF">C6P40_003632</name>
</gene>
<feature type="transmembrane region" description="Helical" evidence="1">
    <location>
        <begin position="135"/>
        <end position="161"/>
    </location>
</feature>
<evidence type="ECO:0000256" key="1">
    <source>
        <dbReference type="SAM" id="Phobius"/>
    </source>
</evidence>
<dbReference type="AlphaFoldDB" id="A0A9P6WGA2"/>
<reference evidence="2" key="1">
    <citation type="submission" date="2020-11" db="EMBL/GenBank/DDBJ databases">
        <title>Kefir isolates.</title>
        <authorList>
            <person name="Marcisauskas S."/>
            <person name="Kim Y."/>
            <person name="Blasche S."/>
        </authorList>
    </citation>
    <scope>NUCLEOTIDE SEQUENCE</scope>
    <source>
        <strain evidence="2">Olga-1</strain>
    </source>
</reference>
<keyword evidence="3" id="KW-1185">Reference proteome</keyword>
<keyword evidence="1" id="KW-0812">Transmembrane</keyword>
<feature type="transmembrane region" description="Helical" evidence="1">
    <location>
        <begin position="20"/>
        <end position="41"/>
    </location>
</feature>
<dbReference type="Pfam" id="PF08552">
    <property type="entry name" value="Kei1"/>
    <property type="match status" value="1"/>
</dbReference>
<evidence type="ECO:0000313" key="3">
    <source>
        <dbReference type="Proteomes" id="UP000697127"/>
    </source>
</evidence>
<dbReference type="OrthoDB" id="3338076at2759"/>
<evidence type="ECO:0000313" key="2">
    <source>
        <dbReference type="EMBL" id="KAG0686649.1"/>
    </source>
</evidence>
<dbReference type="PANTHER" id="PTHR28077">
    <property type="entry name" value="INOSITOL PHOSPHORYLCERAMIDE SYNTHASE REGULATORY SUBUNIT KEI1"/>
    <property type="match status" value="1"/>
</dbReference>
<keyword evidence="1" id="KW-1133">Transmembrane helix</keyword>
<dbReference type="InterPro" id="IPR013862">
    <property type="entry name" value="Kei1"/>
</dbReference>
<dbReference type="GO" id="GO:0070917">
    <property type="term" value="F:inositol phosphoceramide synthase regulator activity"/>
    <property type="evidence" value="ECO:0007669"/>
    <property type="project" value="InterPro"/>
</dbReference>
<dbReference type="PANTHER" id="PTHR28077:SF1">
    <property type="entry name" value="INOSITOL PHOSPHORYLCERAMIDE SYNTHASE REGULATORY SUBUNIT KEI1"/>
    <property type="match status" value="1"/>
</dbReference>
<dbReference type="Proteomes" id="UP000697127">
    <property type="component" value="Unassembled WGS sequence"/>
</dbReference>
<sequence>MSGVFGLLSLFTNHAINFMQWTYYVLNIFVLIITILSYLHIKKIANATLSNLTLNSDENLSSIKILAFFISIYIIDFFTGNIFMVYLTKLWFKEEYSNNQNSKISLPSSTKGASHLIKRVSNVLLEQSASEGYEVFVSVVTILISEIIRLYFISITLSYYLRLRRRINRPCSGFGSVFVNFLDKFN</sequence>
<dbReference type="GO" id="GO:0006673">
    <property type="term" value="P:inositol phosphoceramide metabolic process"/>
    <property type="evidence" value="ECO:0007669"/>
    <property type="project" value="InterPro"/>
</dbReference>
<feature type="transmembrane region" description="Helical" evidence="1">
    <location>
        <begin position="62"/>
        <end position="87"/>
    </location>
</feature>
<dbReference type="EMBL" id="PUHW01000417">
    <property type="protein sequence ID" value="KAG0686649.1"/>
    <property type="molecule type" value="Genomic_DNA"/>
</dbReference>
<dbReference type="GO" id="GO:0070916">
    <property type="term" value="C:inositol phosphoceramide synthase complex"/>
    <property type="evidence" value="ECO:0007669"/>
    <property type="project" value="TreeGrafter"/>
</dbReference>
<keyword evidence="1" id="KW-0472">Membrane</keyword>
<accession>A0A9P6WGA2</accession>
<comment type="caution">
    <text evidence="2">The sequence shown here is derived from an EMBL/GenBank/DDBJ whole genome shotgun (WGS) entry which is preliminary data.</text>
</comment>
<proteinExistence type="predicted"/>